<dbReference type="InterPro" id="IPR029016">
    <property type="entry name" value="GAF-like_dom_sf"/>
</dbReference>
<dbReference type="GO" id="GO:0005886">
    <property type="term" value="C:plasma membrane"/>
    <property type="evidence" value="ECO:0007669"/>
    <property type="project" value="TreeGrafter"/>
</dbReference>
<dbReference type="InterPro" id="IPR004358">
    <property type="entry name" value="Sig_transdc_His_kin-like_C"/>
</dbReference>
<dbReference type="Pfam" id="PF00072">
    <property type="entry name" value="Response_reg"/>
    <property type="match status" value="1"/>
</dbReference>
<evidence type="ECO:0000256" key="2">
    <source>
        <dbReference type="ARBA" id="ARBA00012438"/>
    </source>
</evidence>
<dbReference type="GO" id="GO:0000155">
    <property type="term" value="F:phosphorelay sensor kinase activity"/>
    <property type="evidence" value="ECO:0007669"/>
    <property type="project" value="InterPro"/>
</dbReference>
<dbReference type="AlphaFoldDB" id="A0AAN6N501"/>
<feature type="domain" description="Response regulatory" evidence="9">
    <location>
        <begin position="1144"/>
        <end position="1265"/>
    </location>
</feature>
<evidence type="ECO:0000256" key="5">
    <source>
        <dbReference type="ARBA" id="ARBA00022777"/>
    </source>
</evidence>
<dbReference type="SMART" id="SM00387">
    <property type="entry name" value="HATPase_c"/>
    <property type="match status" value="1"/>
</dbReference>
<feature type="region of interest" description="Disordered" evidence="7">
    <location>
        <begin position="268"/>
        <end position="331"/>
    </location>
</feature>
<dbReference type="InterPro" id="IPR011006">
    <property type="entry name" value="CheY-like_superfamily"/>
</dbReference>
<dbReference type="SUPFAM" id="SSF55874">
    <property type="entry name" value="ATPase domain of HSP90 chaperone/DNA topoisomerase II/histidine kinase"/>
    <property type="match status" value="1"/>
</dbReference>
<dbReference type="InterPro" id="IPR036097">
    <property type="entry name" value="HisK_dim/P_sf"/>
</dbReference>
<sequence>MTSAIPSPVSETARERETFKYDDLEISTARILAAEPSRPIPSAILSSTPDPGLTAFCQLGLYRLKASHALLSLFDRNYQHIVAEAISCAPLSGDSMREDQLVFCGSAVPRATSICEHVLTGPAGGQSVPGTEYGFAPNNLPVSVLCDLDEDPRFCQIKDKNRRFYAGVPIRTPTDINIGVFCVFDNKPRPEGLTEDQIQFIRDISRTIMDYLQAKRSDEWYRREERMVRGLGSFVEGKATLSNWSERFDKSSFQDIPGVREGVLNKKLQATPNHVPPFPPDLEPLREPERGGFGTHQPVYSDSTGGPTPSSEPAPAASQTGTENTSHVSSSDMLQWEVERVFSKAANIIRESIEVEGVLFLDASVRTFGGLIGKEVSEPPILERVPSCESSSDESPPLPDHDEEHTCNVLGFSTSSQSSINGDSPCLDHCGLPEKFLQKLLQRYPHGHIFNFEADEIVSDQGSETYSCSEVDETYSLASPRCKPAAFPADLSDMNISPKDVRKRLRKRRDTATLILKLFPGARSVAIVPLFDAQRNRWFAGGFVWTKTPTRIFTLENELSYIRVFGLTTMAEVARLHARAADKTKTDILGSISHELRSPLHGVVGAVELLRNTVLDGFQENILRTIETSGRTLLDTIDHLLDYSKISNIIRSSNTGRRSSIVSLRSRGKSPNPATLASPELPVHLDRLVEEVVESVLAGYSYRNMADAHFAAWNSFMHASSHSSSRRPVGSQPRKLSSTERRLSQGFDPVHIFLDIDPSANWSFQTHPGAFRRIVMNLFGNSLKFTRAGFIRITLRQETQLNTFHSNSDPRVVLAVSDSGKGISQDYLRHQLFTPFSQEDHFAPGTGLGLSLVRQMTTTLGGNINVSSQVGQGTTITVSLPLPHSRETDEDEAAFRENIQTLAGRRVRLVGFDSATRVREGFRREDVTNKSQLQLMESICRDWLRMEVEEAPTMDTRPSIPPDFVICILDDSSKVRVEDMPDLALYPHMFICEDSTAAYDLTKPNKCCSKMKFACLPQPIGPRKLAEALLTARSRWEEALKSTPPTETGRSGSGATIDDPVLPSSPPPGAILSPQDEPLLQVSQTKSGPVISETSLPIHIHEEPVARAPTTLISPLSPPPTGIVVPSQDGLANAITHAPEARPSILIVDDNAINLKILVAYMVKLKHPHTTAMNGLEAMELYIKSPSEYSCILTDISMPVMDGLESTRRIREFERANRLKPAVVIALTGLSGVDVQQEAFASGVDLFLTRPLVLKGLVDALETMGMR</sequence>
<keyword evidence="11" id="KW-1185">Reference proteome</keyword>
<feature type="compositionally biased region" description="Low complexity" evidence="7">
    <location>
        <begin position="303"/>
        <end position="318"/>
    </location>
</feature>
<dbReference type="PANTHER" id="PTHR43047">
    <property type="entry name" value="TWO-COMPONENT HISTIDINE PROTEIN KINASE"/>
    <property type="match status" value="1"/>
</dbReference>
<gene>
    <name evidence="10" type="ORF">QBC46DRAFT_389771</name>
</gene>
<dbReference type="SUPFAM" id="SSF55781">
    <property type="entry name" value="GAF domain-like"/>
    <property type="match status" value="1"/>
</dbReference>
<dbReference type="PROSITE" id="PS50109">
    <property type="entry name" value="HIS_KIN"/>
    <property type="match status" value="1"/>
</dbReference>
<dbReference type="InterPro" id="IPR001789">
    <property type="entry name" value="Sig_transdc_resp-reg_receiver"/>
</dbReference>
<dbReference type="EMBL" id="MU853825">
    <property type="protein sequence ID" value="KAK3938666.1"/>
    <property type="molecule type" value="Genomic_DNA"/>
</dbReference>
<dbReference type="Gene3D" id="1.10.287.130">
    <property type="match status" value="1"/>
</dbReference>
<feature type="region of interest" description="Disordered" evidence="7">
    <location>
        <begin position="721"/>
        <end position="741"/>
    </location>
</feature>
<dbReference type="Pfam" id="PF00512">
    <property type="entry name" value="HisKA"/>
    <property type="match status" value="1"/>
</dbReference>
<evidence type="ECO:0000259" key="9">
    <source>
        <dbReference type="PROSITE" id="PS50110"/>
    </source>
</evidence>
<reference evidence="11" key="1">
    <citation type="journal article" date="2023" name="Mol. Phylogenet. Evol.">
        <title>Genome-scale phylogeny and comparative genomics of the fungal order Sordariales.</title>
        <authorList>
            <person name="Hensen N."/>
            <person name="Bonometti L."/>
            <person name="Westerberg I."/>
            <person name="Brannstrom I.O."/>
            <person name="Guillou S."/>
            <person name="Cros-Aarteil S."/>
            <person name="Calhoun S."/>
            <person name="Haridas S."/>
            <person name="Kuo A."/>
            <person name="Mondo S."/>
            <person name="Pangilinan J."/>
            <person name="Riley R."/>
            <person name="LaButti K."/>
            <person name="Andreopoulos B."/>
            <person name="Lipzen A."/>
            <person name="Chen C."/>
            <person name="Yan M."/>
            <person name="Daum C."/>
            <person name="Ng V."/>
            <person name="Clum A."/>
            <person name="Steindorff A."/>
            <person name="Ohm R.A."/>
            <person name="Martin F."/>
            <person name="Silar P."/>
            <person name="Natvig D.O."/>
            <person name="Lalanne C."/>
            <person name="Gautier V."/>
            <person name="Ament-Velasquez S.L."/>
            <person name="Kruys A."/>
            <person name="Hutchinson M.I."/>
            <person name="Powell A.J."/>
            <person name="Barry K."/>
            <person name="Miller A.N."/>
            <person name="Grigoriev I.V."/>
            <person name="Debuchy R."/>
            <person name="Gladieux P."/>
            <person name="Hiltunen Thoren M."/>
            <person name="Johannesson H."/>
        </authorList>
    </citation>
    <scope>NUCLEOTIDE SEQUENCE [LARGE SCALE GENOMIC DNA]</scope>
    <source>
        <strain evidence="11">CBS 340.73</strain>
    </source>
</reference>
<dbReference type="Gene3D" id="3.40.50.2300">
    <property type="match status" value="1"/>
</dbReference>
<organism evidence="10 11">
    <name type="scientific">Diplogelasinospora grovesii</name>
    <dbReference type="NCBI Taxonomy" id="303347"/>
    <lineage>
        <taxon>Eukaryota</taxon>
        <taxon>Fungi</taxon>
        <taxon>Dikarya</taxon>
        <taxon>Ascomycota</taxon>
        <taxon>Pezizomycotina</taxon>
        <taxon>Sordariomycetes</taxon>
        <taxon>Sordariomycetidae</taxon>
        <taxon>Sordariales</taxon>
        <taxon>Diplogelasinosporaceae</taxon>
        <taxon>Diplogelasinospora</taxon>
    </lineage>
</organism>
<dbReference type="InterPro" id="IPR036890">
    <property type="entry name" value="HATPase_C_sf"/>
</dbReference>
<dbReference type="PRINTS" id="PR00344">
    <property type="entry name" value="BCTRLSENSOR"/>
</dbReference>
<dbReference type="SUPFAM" id="SSF52172">
    <property type="entry name" value="CheY-like"/>
    <property type="match status" value="1"/>
</dbReference>
<name>A0AAN6N501_9PEZI</name>
<dbReference type="SUPFAM" id="SSF47384">
    <property type="entry name" value="Homodimeric domain of signal transducing histidine kinase"/>
    <property type="match status" value="1"/>
</dbReference>
<dbReference type="InterPro" id="IPR003594">
    <property type="entry name" value="HATPase_dom"/>
</dbReference>
<evidence type="ECO:0000259" key="8">
    <source>
        <dbReference type="PROSITE" id="PS50109"/>
    </source>
</evidence>
<feature type="region of interest" description="Disordered" evidence="7">
    <location>
        <begin position="1037"/>
        <end position="1075"/>
    </location>
</feature>
<protein>
    <recommendedName>
        <fullName evidence="2">histidine kinase</fullName>
        <ecNumber evidence="2">2.7.13.3</ecNumber>
    </recommendedName>
</protein>
<dbReference type="FunFam" id="1.10.287.130:FF:000023">
    <property type="entry name" value="Sensor histidine kinase/response regulator, putative"/>
    <property type="match status" value="1"/>
</dbReference>
<dbReference type="InterPro" id="IPR003661">
    <property type="entry name" value="HisK_dim/P_dom"/>
</dbReference>
<feature type="region of interest" description="Disordered" evidence="7">
    <location>
        <begin position="385"/>
        <end position="405"/>
    </location>
</feature>
<evidence type="ECO:0000313" key="10">
    <source>
        <dbReference type="EMBL" id="KAK3938666.1"/>
    </source>
</evidence>
<feature type="domain" description="Histidine kinase" evidence="8">
    <location>
        <begin position="591"/>
        <end position="884"/>
    </location>
</feature>
<dbReference type="CDD" id="cd00082">
    <property type="entry name" value="HisKA"/>
    <property type="match status" value="1"/>
</dbReference>
<keyword evidence="4" id="KW-0808">Transferase</keyword>
<dbReference type="PANTHER" id="PTHR43047:SF72">
    <property type="entry name" value="OSMOSENSING HISTIDINE PROTEIN KINASE SLN1"/>
    <property type="match status" value="1"/>
</dbReference>
<dbReference type="Gene3D" id="3.30.450.40">
    <property type="match status" value="1"/>
</dbReference>
<comment type="catalytic activity">
    <reaction evidence="1">
        <text>ATP + protein L-histidine = ADP + protein N-phospho-L-histidine.</text>
        <dbReference type="EC" id="2.7.13.3"/>
    </reaction>
</comment>
<dbReference type="Gene3D" id="3.30.565.10">
    <property type="entry name" value="Histidine kinase-like ATPase, C-terminal domain"/>
    <property type="match status" value="1"/>
</dbReference>
<dbReference type="SMART" id="SM00448">
    <property type="entry name" value="REC"/>
    <property type="match status" value="1"/>
</dbReference>
<evidence type="ECO:0000313" key="11">
    <source>
        <dbReference type="Proteomes" id="UP001303473"/>
    </source>
</evidence>
<dbReference type="SMART" id="SM00388">
    <property type="entry name" value="HisKA"/>
    <property type="match status" value="1"/>
</dbReference>
<dbReference type="Proteomes" id="UP001303473">
    <property type="component" value="Unassembled WGS sequence"/>
</dbReference>
<keyword evidence="5" id="KW-0418">Kinase</keyword>
<evidence type="ECO:0000256" key="1">
    <source>
        <dbReference type="ARBA" id="ARBA00000085"/>
    </source>
</evidence>
<dbReference type="GO" id="GO:0009927">
    <property type="term" value="F:histidine phosphotransfer kinase activity"/>
    <property type="evidence" value="ECO:0007669"/>
    <property type="project" value="TreeGrafter"/>
</dbReference>
<proteinExistence type="predicted"/>
<feature type="compositionally biased region" description="Polar residues" evidence="7">
    <location>
        <begin position="1043"/>
        <end position="1054"/>
    </location>
</feature>
<evidence type="ECO:0000256" key="3">
    <source>
        <dbReference type="ARBA" id="ARBA00022553"/>
    </source>
</evidence>
<accession>A0AAN6N501</accession>
<feature type="modified residue" description="4-aspartylphosphate" evidence="6">
    <location>
        <position position="1195"/>
    </location>
</feature>
<dbReference type="CDD" id="cd17546">
    <property type="entry name" value="REC_hyHK_CKI1_RcsC-like"/>
    <property type="match status" value="1"/>
</dbReference>
<feature type="compositionally biased region" description="Polar residues" evidence="7">
    <location>
        <begin position="319"/>
        <end position="331"/>
    </location>
</feature>
<dbReference type="PROSITE" id="PS50110">
    <property type="entry name" value="RESPONSE_REGULATORY"/>
    <property type="match status" value="1"/>
</dbReference>
<dbReference type="InterPro" id="IPR005467">
    <property type="entry name" value="His_kinase_dom"/>
</dbReference>
<keyword evidence="3 6" id="KW-0597">Phosphoprotein</keyword>
<comment type="caution">
    <text evidence="10">The sequence shown here is derived from an EMBL/GenBank/DDBJ whole genome shotgun (WGS) entry which is preliminary data.</text>
</comment>
<dbReference type="Pfam" id="PF02518">
    <property type="entry name" value="HATPase_c"/>
    <property type="match status" value="1"/>
</dbReference>
<evidence type="ECO:0000256" key="7">
    <source>
        <dbReference type="SAM" id="MobiDB-lite"/>
    </source>
</evidence>
<dbReference type="EC" id="2.7.13.3" evidence="2"/>
<evidence type="ECO:0000256" key="4">
    <source>
        <dbReference type="ARBA" id="ARBA00022679"/>
    </source>
</evidence>
<evidence type="ECO:0000256" key="6">
    <source>
        <dbReference type="PROSITE-ProRule" id="PRU00169"/>
    </source>
</evidence>